<proteinExistence type="predicted"/>
<evidence type="ECO:0000313" key="2">
    <source>
        <dbReference type="EMBL" id="KAF9622203.1"/>
    </source>
</evidence>
<dbReference type="Proteomes" id="UP000631114">
    <property type="component" value="Unassembled WGS sequence"/>
</dbReference>
<dbReference type="AlphaFoldDB" id="A0A835ISG6"/>
<name>A0A835ISG6_9MAGN</name>
<feature type="compositionally biased region" description="Polar residues" evidence="1">
    <location>
        <begin position="119"/>
        <end position="138"/>
    </location>
</feature>
<dbReference type="EMBL" id="JADFTS010000002">
    <property type="protein sequence ID" value="KAF9622203.1"/>
    <property type="molecule type" value="Genomic_DNA"/>
</dbReference>
<accession>A0A835ISG6</accession>
<protein>
    <recommendedName>
        <fullName evidence="4">Homeobox domain-containing protein</fullName>
    </recommendedName>
</protein>
<reference evidence="2 3" key="1">
    <citation type="submission" date="2020-10" db="EMBL/GenBank/DDBJ databases">
        <title>The Coptis chinensis genome and diversification of protoberbering-type alkaloids.</title>
        <authorList>
            <person name="Wang B."/>
            <person name="Shu S."/>
            <person name="Song C."/>
            <person name="Liu Y."/>
        </authorList>
    </citation>
    <scope>NUCLEOTIDE SEQUENCE [LARGE SCALE GENOMIC DNA]</scope>
    <source>
        <strain evidence="2">HL-2020</strain>
        <tissue evidence="2">Leaf</tissue>
    </source>
</reference>
<gene>
    <name evidence="2" type="ORF">IFM89_030061</name>
</gene>
<comment type="caution">
    <text evidence="2">The sequence shown here is derived from an EMBL/GenBank/DDBJ whole genome shotgun (WGS) entry which is preliminary data.</text>
</comment>
<sequence length="286" mass="31560">MQSVFSIKDNITKKETREISALCGVTITQVREYFAGQCSRVRKLVRLSREKAVKSDVGKTLHGGCSTSSDPAMHAMDQTTLNTMVQTPLSTMIQIPLNTTDQTPLNIMDQTPLNTMDPNTITPDAGQTSQGECSSSDPSMHVINPTPLNSVDPRTDGEGPSCSSKQETIPGADDFEKKFIENIFNMMRKEVIFSGQAKLMEWILQIQNSAVFVTKGGLMMLVAWLSEAALEEQTTVLLVVFQVLCHLPLHKVQPAQMSAILQTVNRLRFDWTSGEKGRDAVGHMEV</sequence>
<organism evidence="2 3">
    <name type="scientific">Coptis chinensis</name>
    <dbReference type="NCBI Taxonomy" id="261450"/>
    <lineage>
        <taxon>Eukaryota</taxon>
        <taxon>Viridiplantae</taxon>
        <taxon>Streptophyta</taxon>
        <taxon>Embryophyta</taxon>
        <taxon>Tracheophyta</taxon>
        <taxon>Spermatophyta</taxon>
        <taxon>Magnoliopsida</taxon>
        <taxon>Ranunculales</taxon>
        <taxon>Ranunculaceae</taxon>
        <taxon>Coptidoideae</taxon>
        <taxon>Coptis</taxon>
    </lineage>
</organism>
<evidence type="ECO:0000313" key="3">
    <source>
        <dbReference type="Proteomes" id="UP000631114"/>
    </source>
</evidence>
<evidence type="ECO:0000256" key="1">
    <source>
        <dbReference type="SAM" id="MobiDB-lite"/>
    </source>
</evidence>
<feature type="region of interest" description="Disordered" evidence="1">
    <location>
        <begin position="119"/>
        <end position="169"/>
    </location>
</feature>
<evidence type="ECO:0008006" key="4">
    <source>
        <dbReference type="Google" id="ProtNLM"/>
    </source>
</evidence>
<dbReference type="OrthoDB" id="1920276at2759"/>
<keyword evidence="3" id="KW-1185">Reference proteome</keyword>